<dbReference type="PRINTS" id="PR00359">
    <property type="entry name" value="BP450"/>
</dbReference>
<feature type="region of interest" description="Disordered" evidence="2">
    <location>
        <begin position="1"/>
        <end position="32"/>
    </location>
</feature>
<dbReference type="EMBL" id="CP023700">
    <property type="protein sequence ID" value="QEU83425.1"/>
    <property type="molecule type" value="Genomic_DNA"/>
</dbReference>
<evidence type="ECO:0000256" key="2">
    <source>
        <dbReference type="SAM" id="MobiDB-lite"/>
    </source>
</evidence>
<keyword evidence="4" id="KW-1185">Reference proteome</keyword>
<name>A0ABX6A6R3_STRVD</name>
<dbReference type="Proteomes" id="UP000327143">
    <property type="component" value="Chromosome"/>
</dbReference>
<proteinExistence type="inferred from homology"/>
<dbReference type="InterPro" id="IPR036396">
    <property type="entry name" value="Cyt_P450_sf"/>
</dbReference>
<sequence>MRRPAQGVGQEAPDSARLPPAVPPQPGARLMTTPPPLSARGCPMLHGAAFATSPKAVYEQLRPQGPVGWAEIAPHVHALVVTQHRAAITLLNDTSTFSKDSRLWAALANGQVPQDSPVLGMMAWRPSVLYTDGEEHARLRWAMDDCIARIDPHRLREITRRSALTLIARVIGQGRADLMSDFADVVPMLVFAELLGCPPEMTGRMVRACQGLISAGPEAAQGAAEFAGLLFELIQLRRERPGQDLTSWMINHAASLNDEESLNQLFCAVGAGVIPVAACTAWTLHLLLRDDEYAGSLAAGTLTVRRALEKALWERAPMANFSVHFARFDTHLHGVPVPARTPVLISHAAANTDPSLSQGLDYNSRAHLAWSAGPHRCPAISQATTIVQTAVETILDQLWDMALIDENPDPPLRHGPFHQCPQAMHVTFRPKSPDRIPVTALAGGTSWPAAPTPHRP</sequence>
<dbReference type="PANTHER" id="PTHR46696:SF1">
    <property type="entry name" value="CYTOCHROME P450 YJIB-RELATED"/>
    <property type="match status" value="1"/>
</dbReference>
<dbReference type="InterPro" id="IPR002397">
    <property type="entry name" value="Cyt_P450_B"/>
</dbReference>
<evidence type="ECO:0000313" key="4">
    <source>
        <dbReference type="Proteomes" id="UP000327143"/>
    </source>
</evidence>
<comment type="similarity">
    <text evidence="1">Belongs to the cytochrome P450 family.</text>
</comment>
<dbReference type="PANTHER" id="PTHR46696">
    <property type="entry name" value="P450, PUTATIVE (EUROFUNG)-RELATED"/>
    <property type="match status" value="1"/>
</dbReference>
<protein>
    <submittedName>
        <fullName evidence="3">Cytochrome P450</fullName>
    </submittedName>
</protein>
<evidence type="ECO:0000256" key="1">
    <source>
        <dbReference type="ARBA" id="ARBA00010617"/>
    </source>
</evidence>
<gene>
    <name evidence="3" type="ORF">CP969_00460</name>
</gene>
<dbReference type="SUPFAM" id="SSF48264">
    <property type="entry name" value="Cytochrome P450"/>
    <property type="match status" value="1"/>
</dbReference>
<organism evidence="3 4">
    <name type="scientific">Streptomyces viridosporus T7A</name>
    <dbReference type="NCBI Taxonomy" id="665577"/>
    <lineage>
        <taxon>Bacteria</taxon>
        <taxon>Bacillati</taxon>
        <taxon>Actinomycetota</taxon>
        <taxon>Actinomycetes</taxon>
        <taxon>Kitasatosporales</taxon>
        <taxon>Streptomycetaceae</taxon>
        <taxon>Streptomyces</taxon>
    </lineage>
</organism>
<accession>A0ABX6A6R3</accession>
<reference evidence="3 4" key="1">
    <citation type="submission" date="2017-09" db="EMBL/GenBank/DDBJ databases">
        <authorList>
            <person name="Lee N."/>
            <person name="Cho B.-K."/>
        </authorList>
    </citation>
    <scope>NUCLEOTIDE SEQUENCE [LARGE SCALE GENOMIC DNA]</scope>
    <source>
        <strain evidence="3 4">ATCC 39115</strain>
    </source>
</reference>
<evidence type="ECO:0000313" key="3">
    <source>
        <dbReference type="EMBL" id="QEU83425.1"/>
    </source>
</evidence>
<dbReference type="Gene3D" id="1.10.630.10">
    <property type="entry name" value="Cytochrome P450"/>
    <property type="match status" value="1"/>
</dbReference>